<feature type="domain" description="Signal transduction histidine kinase subgroup 3 dimerisation and phosphoacceptor" evidence="12">
    <location>
        <begin position="176"/>
        <end position="242"/>
    </location>
</feature>
<evidence type="ECO:0000256" key="10">
    <source>
        <dbReference type="SAM" id="Phobius"/>
    </source>
</evidence>
<feature type="coiled-coil region" evidence="9">
    <location>
        <begin position="148"/>
        <end position="175"/>
    </location>
</feature>
<feature type="domain" description="DUF7134" evidence="13">
    <location>
        <begin position="8"/>
        <end position="152"/>
    </location>
</feature>
<dbReference type="EMBL" id="BONV01000043">
    <property type="protein sequence ID" value="GIG83815.1"/>
    <property type="molecule type" value="Genomic_DNA"/>
</dbReference>
<comment type="catalytic activity">
    <reaction evidence="1">
        <text>ATP + protein L-histidine = ADP + protein N-phospho-L-histidine.</text>
        <dbReference type="EC" id="2.7.13.3"/>
    </reaction>
</comment>
<dbReference type="GO" id="GO:0000155">
    <property type="term" value="F:phosphorelay sensor kinase activity"/>
    <property type="evidence" value="ECO:0007669"/>
    <property type="project" value="InterPro"/>
</dbReference>
<evidence type="ECO:0000256" key="9">
    <source>
        <dbReference type="SAM" id="Coils"/>
    </source>
</evidence>
<dbReference type="Pfam" id="PF07730">
    <property type="entry name" value="HisKA_3"/>
    <property type="match status" value="1"/>
</dbReference>
<dbReference type="PANTHER" id="PTHR24421">
    <property type="entry name" value="NITRATE/NITRITE SENSOR PROTEIN NARX-RELATED"/>
    <property type="match status" value="1"/>
</dbReference>
<dbReference type="AlphaFoldDB" id="A0A8J3VA90"/>
<proteinExistence type="predicted"/>
<keyword evidence="3" id="KW-0597">Phosphoprotein</keyword>
<comment type="caution">
    <text evidence="14">The sequence shown here is derived from an EMBL/GenBank/DDBJ whole genome shotgun (WGS) entry which is preliminary data.</text>
</comment>
<dbReference type="InterPro" id="IPR036890">
    <property type="entry name" value="HATPase_C_sf"/>
</dbReference>
<gene>
    <name evidence="14" type="ORF">Pka01_69420</name>
</gene>
<name>A0A8J3VA90_9ACTN</name>
<keyword evidence="5" id="KW-0547">Nucleotide-binding</keyword>
<evidence type="ECO:0000313" key="14">
    <source>
        <dbReference type="EMBL" id="GIG83815.1"/>
    </source>
</evidence>
<dbReference type="GO" id="GO:0005524">
    <property type="term" value="F:ATP binding"/>
    <property type="evidence" value="ECO:0007669"/>
    <property type="project" value="UniProtKB-KW"/>
</dbReference>
<accession>A0A8J3VA90</accession>
<keyword evidence="15" id="KW-1185">Reference proteome</keyword>
<evidence type="ECO:0000256" key="7">
    <source>
        <dbReference type="ARBA" id="ARBA00022840"/>
    </source>
</evidence>
<keyword evidence="4" id="KW-0808">Transferase</keyword>
<dbReference type="PANTHER" id="PTHR24421:SF10">
    <property type="entry name" value="NITRATE_NITRITE SENSOR PROTEIN NARQ"/>
    <property type="match status" value="1"/>
</dbReference>
<evidence type="ECO:0000259" key="11">
    <source>
        <dbReference type="Pfam" id="PF02518"/>
    </source>
</evidence>
<sequence length="383" mass="39338">MRHVWRNAVIDLGPAIGLLAVGLLELPGSGLGPEAAQQHLFAVLVSTLALAVRRRHPLAVALAVAVTVMATSLGAEPPDEVAVLLAVIVSVFSAAAYLPALATAGAAAANAAALTVSIVTDTTDTDAASVGTGMILFVALPAAVGAAYRRRRLATQSLEARAEELQRQAGEAVAMERRRIARELHDLVAHSVSVIAVQAEAGKQVLGAGGPTTADGAFTAIADASRSALVELARLLRILREDEVGTAAEPVSPQPGMSDLDALLTRIGAAGLDARLKVEGEAQPLAQGVSLCAYRVIQESLTNALKHSAAEHADVILRYGADVLDLEVRAADDGSTPSPSGGTGRGLIGMWERVALCGGSLTLDVSDGFAVRARLPLTREPAL</sequence>
<keyword evidence="8" id="KW-0902">Two-component regulatory system</keyword>
<dbReference type="Gene3D" id="3.30.565.10">
    <property type="entry name" value="Histidine kinase-like ATPase, C-terminal domain"/>
    <property type="match status" value="1"/>
</dbReference>
<dbReference type="GO" id="GO:0016020">
    <property type="term" value="C:membrane"/>
    <property type="evidence" value="ECO:0007669"/>
    <property type="project" value="InterPro"/>
</dbReference>
<feature type="transmembrane region" description="Helical" evidence="10">
    <location>
        <begin position="81"/>
        <end position="98"/>
    </location>
</feature>
<dbReference type="SUPFAM" id="SSF55874">
    <property type="entry name" value="ATPase domain of HSP90 chaperone/DNA topoisomerase II/histidine kinase"/>
    <property type="match status" value="1"/>
</dbReference>
<feature type="transmembrane region" description="Helical" evidence="10">
    <location>
        <begin position="128"/>
        <end position="148"/>
    </location>
</feature>
<evidence type="ECO:0000256" key="4">
    <source>
        <dbReference type="ARBA" id="ARBA00022679"/>
    </source>
</evidence>
<dbReference type="InterPro" id="IPR003594">
    <property type="entry name" value="HATPase_dom"/>
</dbReference>
<keyword evidence="7" id="KW-0067">ATP-binding</keyword>
<dbReference type="InterPro" id="IPR050482">
    <property type="entry name" value="Sensor_HK_TwoCompSys"/>
</dbReference>
<keyword evidence="9" id="KW-0175">Coiled coil</keyword>
<dbReference type="RefSeq" id="WP_203887101.1">
    <property type="nucleotide sequence ID" value="NZ_BAABHH010000005.1"/>
</dbReference>
<evidence type="ECO:0000256" key="2">
    <source>
        <dbReference type="ARBA" id="ARBA00012438"/>
    </source>
</evidence>
<keyword evidence="10" id="KW-1133">Transmembrane helix</keyword>
<feature type="domain" description="Histidine kinase/HSP90-like ATPase" evidence="11">
    <location>
        <begin position="293"/>
        <end position="378"/>
    </location>
</feature>
<feature type="transmembrane region" description="Helical" evidence="10">
    <location>
        <begin position="59"/>
        <end position="75"/>
    </location>
</feature>
<keyword evidence="10" id="KW-0472">Membrane</keyword>
<evidence type="ECO:0000313" key="15">
    <source>
        <dbReference type="Proteomes" id="UP000630097"/>
    </source>
</evidence>
<dbReference type="CDD" id="cd16917">
    <property type="entry name" value="HATPase_UhpB-NarQ-NarX-like"/>
    <property type="match status" value="1"/>
</dbReference>
<reference evidence="14 15" key="1">
    <citation type="submission" date="2021-01" db="EMBL/GenBank/DDBJ databases">
        <title>Whole genome shotgun sequence of Planotetraspora kaengkrachanensis NBRC 104272.</title>
        <authorList>
            <person name="Komaki H."/>
            <person name="Tamura T."/>
        </authorList>
    </citation>
    <scope>NUCLEOTIDE SEQUENCE [LARGE SCALE GENOMIC DNA]</scope>
    <source>
        <strain evidence="14 15">NBRC 104272</strain>
    </source>
</reference>
<dbReference type="GO" id="GO:0046983">
    <property type="term" value="F:protein dimerization activity"/>
    <property type="evidence" value="ECO:0007669"/>
    <property type="project" value="InterPro"/>
</dbReference>
<dbReference type="InterPro" id="IPR011712">
    <property type="entry name" value="Sig_transdc_His_kin_sub3_dim/P"/>
</dbReference>
<protein>
    <recommendedName>
        <fullName evidence="2">histidine kinase</fullName>
        <ecNumber evidence="2">2.7.13.3</ecNumber>
    </recommendedName>
</protein>
<dbReference type="Pfam" id="PF02518">
    <property type="entry name" value="HATPase_c"/>
    <property type="match status" value="1"/>
</dbReference>
<keyword evidence="10" id="KW-0812">Transmembrane</keyword>
<dbReference type="EC" id="2.7.13.3" evidence="2"/>
<evidence type="ECO:0000259" key="13">
    <source>
        <dbReference type="Pfam" id="PF23539"/>
    </source>
</evidence>
<evidence type="ECO:0000256" key="3">
    <source>
        <dbReference type="ARBA" id="ARBA00022553"/>
    </source>
</evidence>
<evidence type="ECO:0000256" key="8">
    <source>
        <dbReference type="ARBA" id="ARBA00023012"/>
    </source>
</evidence>
<dbReference type="Pfam" id="PF23539">
    <property type="entry name" value="DUF7134"/>
    <property type="match status" value="1"/>
</dbReference>
<keyword evidence="6" id="KW-0418">Kinase</keyword>
<evidence type="ECO:0000256" key="5">
    <source>
        <dbReference type="ARBA" id="ARBA00022741"/>
    </source>
</evidence>
<dbReference type="Proteomes" id="UP000630097">
    <property type="component" value="Unassembled WGS sequence"/>
</dbReference>
<dbReference type="Gene3D" id="1.20.5.1930">
    <property type="match status" value="1"/>
</dbReference>
<evidence type="ECO:0000259" key="12">
    <source>
        <dbReference type="Pfam" id="PF07730"/>
    </source>
</evidence>
<organism evidence="14 15">
    <name type="scientific">Planotetraspora kaengkrachanensis</name>
    <dbReference type="NCBI Taxonomy" id="575193"/>
    <lineage>
        <taxon>Bacteria</taxon>
        <taxon>Bacillati</taxon>
        <taxon>Actinomycetota</taxon>
        <taxon>Actinomycetes</taxon>
        <taxon>Streptosporangiales</taxon>
        <taxon>Streptosporangiaceae</taxon>
        <taxon>Planotetraspora</taxon>
    </lineage>
</organism>
<evidence type="ECO:0000256" key="1">
    <source>
        <dbReference type="ARBA" id="ARBA00000085"/>
    </source>
</evidence>
<evidence type="ECO:0000256" key="6">
    <source>
        <dbReference type="ARBA" id="ARBA00022777"/>
    </source>
</evidence>
<dbReference type="InterPro" id="IPR055558">
    <property type="entry name" value="DUF7134"/>
</dbReference>